<dbReference type="SUPFAM" id="SSF48557">
    <property type="entry name" value="L-aspartase-like"/>
    <property type="match status" value="1"/>
</dbReference>
<feature type="region of interest" description="Disordered" evidence="1">
    <location>
        <begin position="139"/>
        <end position="178"/>
    </location>
</feature>
<evidence type="ECO:0000313" key="2">
    <source>
        <dbReference type="WBParaSite" id="ECPE_0000597301-mRNA-1"/>
    </source>
</evidence>
<evidence type="ECO:0000256" key="1">
    <source>
        <dbReference type="SAM" id="MobiDB-lite"/>
    </source>
</evidence>
<dbReference type="GO" id="GO:0003824">
    <property type="term" value="F:catalytic activity"/>
    <property type="evidence" value="ECO:0007669"/>
    <property type="project" value="InterPro"/>
</dbReference>
<reference evidence="2" key="1">
    <citation type="submission" date="2016-06" db="UniProtKB">
        <authorList>
            <consortium name="WormBaseParasite"/>
        </authorList>
    </citation>
    <scope>IDENTIFICATION</scope>
</reference>
<dbReference type="InterPro" id="IPR008948">
    <property type="entry name" value="L-Aspartase-like"/>
</dbReference>
<dbReference type="Pfam" id="PF00221">
    <property type="entry name" value="Lyase_aromatic"/>
    <property type="match status" value="1"/>
</dbReference>
<dbReference type="WBParaSite" id="ECPE_0000597301-mRNA-1">
    <property type="protein sequence ID" value="ECPE_0000597301-mRNA-1"/>
    <property type="gene ID" value="ECPE_0000597301"/>
</dbReference>
<dbReference type="PANTHER" id="PTHR10362">
    <property type="entry name" value="HISTIDINE AMMONIA-LYASE"/>
    <property type="match status" value="1"/>
</dbReference>
<protein>
    <submittedName>
        <fullName evidence="2">Histidine ammonia-lyase</fullName>
    </submittedName>
</protein>
<accession>A0A183AG75</accession>
<organism evidence="2">
    <name type="scientific">Echinostoma caproni</name>
    <dbReference type="NCBI Taxonomy" id="27848"/>
    <lineage>
        <taxon>Eukaryota</taxon>
        <taxon>Metazoa</taxon>
        <taxon>Spiralia</taxon>
        <taxon>Lophotrochozoa</taxon>
        <taxon>Platyhelminthes</taxon>
        <taxon>Trematoda</taxon>
        <taxon>Digenea</taxon>
        <taxon>Plagiorchiida</taxon>
        <taxon>Echinostomata</taxon>
        <taxon>Echinostomatoidea</taxon>
        <taxon>Echinostomatidae</taxon>
        <taxon>Echinostoma</taxon>
    </lineage>
</organism>
<sequence>LNSGFMLAHVTSAALVSENKVLCHPSSVDSLPTSAGQEDHVSMGPFAARKCLQVVQNVEHVLAIELLCACQALEFLRPLKSTQPLEAVYRLVRGVSPAWENDRFMSPEIEAVTALIRAGKIWDVVKPYVAQYDNEILDDPSPQTINSTGKAPVASAGRKRTQSNSQQPATKRANVGNT</sequence>
<name>A0A183AG75_9TREM</name>
<dbReference type="Gene3D" id="1.20.200.10">
    <property type="entry name" value="Fumarase/aspartase (Central domain)"/>
    <property type="match status" value="1"/>
</dbReference>
<proteinExistence type="predicted"/>
<dbReference type="AlphaFoldDB" id="A0A183AG75"/>
<feature type="compositionally biased region" description="Polar residues" evidence="1">
    <location>
        <begin position="162"/>
        <end position="178"/>
    </location>
</feature>
<dbReference type="InterPro" id="IPR001106">
    <property type="entry name" value="Aromatic_Lyase"/>
</dbReference>